<name>A0A645J0M1_9ZZZZ</name>
<dbReference type="EMBL" id="VSSQ01128305">
    <property type="protein sequence ID" value="MPN57131.1"/>
    <property type="molecule type" value="Genomic_DNA"/>
</dbReference>
<accession>A0A645J0M1</accession>
<proteinExistence type="predicted"/>
<dbReference type="AlphaFoldDB" id="A0A645J0M1"/>
<reference evidence="1" key="1">
    <citation type="submission" date="2019-08" db="EMBL/GenBank/DDBJ databases">
        <authorList>
            <person name="Kucharzyk K."/>
            <person name="Murdoch R.W."/>
            <person name="Higgins S."/>
            <person name="Loffler F."/>
        </authorList>
    </citation>
    <scope>NUCLEOTIDE SEQUENCE</scope>
</reference>
<evidence type="ECO:0000313" key="1">
    <source>
        <dbReference type="EMBL" id="MPN57131.1"/>
    </source>
</evidence>
<protein>
    <submittedName>
        <fullName evidence="1">Uncharacterized protein</fullName>
    </submittedName>
</protein>
<gene>
    <name evidence="1" type="ORF">SDC9_204825</name>
</gene>
<comment type="caution">
    <text evidence="1">The sequence shown here is derived from an EMBL/GenBank/DDBJ whole genome shotgun (WGS) entry which is preliminary data.</text>
</comment>
<sequence>MVFLHAAVDVKQSLRSMHQAEPSVILQQQVGGPDHILQLQGYFMAGDHQFIARIGNAPPPFLVGRVAGD</sequence>
<organism evidence="1">
    <name type="scientific">bioreactor metagenome</name>
    <dbReference type="NCBI Taxonomy" id="1076179"/>
    <lineage>
        <taxon>unclassified sequences</taxon>
        <taxon>metagenomes</taxon>
        <taxon>ecological metagenomes</taxon>
    </lineage>
</organism>